<dbReference type="SUPFAM" id="SSF46785">
    <property type="entry name" value="Winged helix' DNA-binding domain"/>
    <property type="match status" value="1"/>
</dbReference>
<evidence type="ECO:0000313" key="3">
    <source>
        <dbReference type="Proteomes" id="UP000294937"/>
    </source>
</evidence>
<organism evidence="2 3">
    <name type="scientific">Hazenella coriacea</name>
    <dbReference type="NCBI Taxonomy" id="1179467"/>
    <lineage>
        <taxon>Bacteria</taxon>
        <taxon>Bacillati</taxon>
        <taxon>Bacillota</taxon>
        <taxon>Bacilli</taxon>
        <taxon>Bacillales</taxon>
        <taxon>Thermoactinomycetaceae</taxon>
        <taxon>Hazenella</taxon>
    </lineage>
</organism>
<accession>A0A4R3L2G3</accession>
<name>A0A4R3L2G3_9BACL</name>
<dbReference type="Pfam" id="PF03551">
    <property type="entry name" value="PadR"/>
    <property type="match status" value="1"/>
</dbReference>
<dbReference type="PANTHER" id="PTHR43252:SF6">
    <property type="entry name" value="NEGATIVE TRANSCRIPTION REGULATOR PADR"/>
    <property type="match status" value="1"/>
</dbReference>
<dbReference type="RefSeq" id="WP_131926664.1">
    <property type="nucleotide sequence ID" value="NZ_SMAG01000012.1"/>
</dbReference>
<dbReference type="InterPro" id="IPR036388">
    <property type="entry name" value="WH-like_DNA-bd_sf"/>
</dbReference>
<reference evidence="2 3" key="1">
    <citation type="submission" date="2019-03" db="EMBL/GenBank/DDBJ databases">
        <title>Genomic Encyclopedia of Type Strains, Phase IV (KMG-IV): sequencing the most valuable type-strain genomes for metagenomic binning, comparative biology and taxonomic classification.</title>
        <authorList>
            <person name="Goeker M."/>
        </authorList>
    </citation>
    <scope>NUCLEOTIDE SEQUENCE [LARGE SCALE GENOMIC DNA]</scope>
    <source>
        <strain evidence="2 3">DSM 45707</strain>
    </source>
</reference>
<dbReference type="OrthoDB" id="9783723at2"/>
<dbReference type="Proteomes" id="UP000294937">
    <property type="component" value="Unassembled WGS sequence"/>
</dbReference>
<sequence length="168" mass="19858">MSVKHAILGLLYQQPRYGYELKLEFERMLYQFHPLNQGQIYSTLERLVRDSLVELLGQDQQGRKQYIITELGKSELHDWLLTPVPRSVLDNFLFKLICAREIHFSNIQDMIAQYRSSLIQNILHFRTLQNGLHTKKEKNIQLIIEAALLHLEADIEWLNLLEEELKDS</sequence>
<dbReference type="InterPro" id="IPR005149">
    <property type="entry name" value="Tscrpt_reg_PadR_N"/>
</dbReference>
<dbReference type="PANTHER" id="PTHR43252">
    <property type="entry name" value="TRANSCRIPTIONAL REGULATOR YQJI"/>
    <property type="match status" value="1"/>
</dbReference>
<feature type="domain" description="Transcription regulator PadR N-terminal" evidence="1">
    <location>
        <begin position="7"/>
        <end position="77"/>
    </location>
</feature>
<evidence type="ECO:0000313" key="2">
    <source>
        <dbReference type="EMBL" id="TCS92380.1"/>
    </source>
</evidence>
<dbReference type="Gene3D" id="1.10.10.10">
    <property type="entry name" value="Winged helix-like DNA-binding domain superfamily/Winged helix DNA-binding domain"/>
    <property type="match status" value="1"/>
</dbReference>
<proteinExistence type="predicted"/>
<dbReference type="InterPro" id="IPR036390">
    <property type="entry name" value="WH_DNA-bd_sf"/>
</dbReference>
<dbReference type="EMBL" id="SMAG01000012">
    <property type="protein sequence ID" value="TCS92380.1"/>
    <property type="molecule type" value="Genomic_DNA"/>
</dbReference>
<protein>
    <submittedName>
        <fullName evidence="2">PadR family transcriptional regulator</fullName>
    </submittedName>
</protein>
<gene>
    <name evidence="2" type="ORF">EDD58_1123</name>
</gene>
<keyword evidence="3" id="KW-1185">Reference proteome</keyword>
<evidence type="ECO:0000259" key="1">
    <source>
        <dbReference type="Pfam" id="PF03551"/>
    </source>
</evidence>
<dbReference type="AlphaFoldDB" id="A0A4R3L2G3"/>
<comment type="caution">
    <text evidence="2">The sequence shown here is derived from an EMBL/GenBank/DDBJ whole genome shotgun (WGS) entry which is preliminary data.</text>
</comment>